<organism evidence="1 2">
    <name type="scientific">Cyphomyrmex costatus</name>
    <dbReference type="NCBI Taxonomy" id="456900"/>
    <lineage>
        <taxon>Eukaryota</taxon>
        <taxon>Metazoa</taxon>
        <taxon>Ecdysozoa</taxon>
        <taxon>Arthropoda</taxon>
        <taxon>Hexapoda</taxon>
        <taxon>Insecta</taxon>
        <taxon>Pterygota</taxon>
        <taxon>Neoptera</taxon>
        <taxon>Endopterygota</taxon>
        <taxon>Hymenoptera</taxon>
        <taxon>Apocrita</taxon>
        <taxon>Aculeata</taxon>
        <taxon>Formicoidea</taxon>
        <taxon>Formicidae</taxon>
        <taxon>Myrmicinae</taxon>
        <taxon>Cyphomyrmex</taxon>
    </lineage>
</organism>
<protein>
    <submittedName>
        <fullName evidence="1">Uncharacterized protein</fullName>
    </submittedName>
</protein>
<proteinExistence type="predicted"/>
<sequence>MEMPSEVCYLTSSDRVGTGNTRNVFSRPCLKLPSFSVVPSPSVYFCITPYFLSTMKPQTYKGLLFVLLPPKNSCVNNFPGIAFRASLESLFKFLIMTASWLDTRLGGVGVDVVRYYVEA</sequence>
<reference evidence="1 2" key="1">
    <citation type="submission" date="2016-03" db="EMBL/GenBank/DDBJ databases">
        <title>Cyphomyrmex costatus WGS genome.</title>
        <authorList>
            <person name="Nygaard S."/>
            <person name="Hu H."/>
            <person name="Boomsma J."/>
            <person name="Zhang G."/>
        </authorList>
    </citation>
    <scope>NUCLEOTIDE SEQUENCE [LARGE SCALE GENOMIC DNA]</scope>
    <source>
        <strain evidence="1">MS0001</strain>
        <tissue evidence="1">Whole body</tissue>
    </source>
</reference>
<dbReference type="AlphaFoldDB" id="A0A195CM76"/>
<evidence type="ECO:0000313" key="1">
    <source>
        <dbReference type="EMBL" id="KYN01184.1"/>
    </source>
</evidence>
<gene>
    <name evidence="1" type="ORF">ALC62_08026</name>
</gene>
<evidence type="ECO:0000313" key="2">
    <source>
        <dbReference type="Proteomes" id="UP000078542"/>
    </source>
</evidence>
<dbReference type="Proteomes" id="UP000078542">
    <property type="component" value="Unassembled WGS sequence"/>
</dbReference>
<keyword evidence="2" id="KW-1185">Reference proteome</keyword>
<dbReference type="EMBL" id="KQ977634">
    <property type="protein sequence ID" value="KYN01184.1"/>
    <property type="molecule type" value="Genomic_DNA"/>
</dbReference>
<accession>A0A195CM76</accession>
<name>A0A195CM76_9HYME</name>